<evidence type="ECO:0000313" key="1">
    <source>
        <dbReference type="EMBL" id="KAI1881757.1"/>
    </source>
</evidence>
<keyword evidence="2" id="KW-1185">Reference proteome</keyword>
<gene>
    <name evidence="1" type="ORF">JX265_000583</name>
</gene>
<protein>
    <submittedName>
        <fullName evidence="1">Uncharacterized protein</fullName>
    </submittedName>
</protein>
<dbReference type="Proteomes" id="UP000829685">
    <property type="component" value="Unassembled WGS sequence"/>
</dbReference>
<reference evidence="1" key="1">
    <citation type="submission" date="2021-03" db="EMBL/GenBank/DDBJ databases">
        <title>Revisited historic fungal species revealed as producer of novel bioactive compounds through whole genome sequencing and comparative genomics.</title>
        <authorList>
            <person name="Vignolle G.A."/>
            <person name="Hochenegger N."/>
            <person name="Mach R.L."/>
            <person name="Mach-Aigner A.R."/>
            <person name="Javad Rahimi M."/>
            <person name="Salim K.A."/>
            <person name="Chan C.M."/>
            <person name="Lim L.B.L."/>
            <person name="Cai F."/>
            <person name="Druzhinina I.S."/>
            <person name="U'Ren J.M."/>
            <person name="Derntl C."/>
        </authorList>
    </citation>
    <scope>NUCLEOTIDE SEQUENCE</scope>
    <source>
        <strain evidence="1">TUCIM 5799</strain>
    </source>
</reference>
<dbReference type="AlphaFoldDB" id="A0A9P9WZ47"/>
<organism evidence="1 2">
    <name type="scientific">Neoarthrinium moseri</name>
    <dbReference type="NCBI Taxonomy" id="1658444"/>
    <lineage>
        <taxon>Eukaryota</taxon>
        <taxon>Fungi</taxon>
        <taxon>Dikarya</taxon>
        <taxon>Ascomycota</taxon>
        <taxon>Pezizomycotina</taxon>
        <taxon>Sordariomycetes</taxon>
        <taxon>Xylariomycetidae</taxon>
        <taxon>Amphisphaeriales</taxon>
        <taxon>Apiosporaceae</taxon>
        <taxon>Neoarthrinium</taxon>
    </lineage>
</organism>
<accession>A0A9P9WZ47</accession>
<dbReference type="EMBL" id="JAFIMR010000001">
    <property type="protein sequence ID" value="KAI1881757.1"/>
    <property type="molecule type" value="Genomic_DNA"/>
</dbReference>
<sequence length="243" mass="27454">MPKLHEISYSRDRTIAAVIDYYEFLMGMYLSESEVLQPPASGWPSINAEDFGPLGKTPEVLDLLRHLPYIRHQHDDALPEAAPGARFVDYQTDILDQTPSHVVGLCSSPHGGYCFLLDTEFGVVYWIHCPSYIHANPSREPLTGEAEVSEDEAWRSNPAWAVEDSFEFLKGQFRSLNFVPTTEGVVVETQAVVMEEEQDALLVVKGIWKDHRWPDMGAYKERECLEAVEGYIEEDAPLLQHSG</sequence>
<proteinExistence type="predicted"/>
<name>A0A9P9WZ47_9PEZI</name>
<comment type="caution">
    <text evidence="1">The sequence shown here is derived from an EMBL/GenBank/DDBJ whole genome shotgun (WGS) entry which is preliminary data.</text>
</comment>
<evidence type="ECO:0000313" key="2">
    <source>
        <dbReference type="Proteomes" id="UP000829685"/>
    </source>
</evidence>